<dbReference type="AlphaFoldDB" id="A0A0D2JWD5"/>
<name>A0A0D2JWD5_9BACT</name>
<dbReference type="InParanoid" id="A0A0D2JWD5"/>
<keyword evidence="2" id="KW-1185">Reference proteome</keyword>
<evidence type="ECO:0000313" key="1">
    <source>
        <dbReference type="EMBL" id="KIX13900.1"/>
    </source>
</evidence>
<dbReference type="EMBL" id="AZAC01000014">
    <property type="protein sequence ID" value="KIX13900.1"/>
    <property type="molecule type" value="Genomic_DNA"/>
</dbReference>
<reference evidence="1 2" key="1">
    <citation type="submission" date="2013-11" db="EMBL/GenBank/DDBJ databases">
        <title>Metagenomic analysis of a methanogenic consortium involved in long chain n-alkane degradation.</title>
        <authorList>
            <person name="Davidova I.A."/>
            <person name="Callaghan A.V."/>
            <person name="Wawrik B."/>
            <person name="Pruitt S."/>
            <person name="Marks C."/>
            <person name="Duncan K.E."/>
            <person name="Suflita J.M."/>
        </authorList>
    </citation>
    <scope>NUCLEOTIDE SEQUENCE [LARGE SCALE GENOMIC DNA]</scope>
    <source>
        <strain evidence="1 2">SPR</strain>
    </source>
</reference>
<dbReference type="STRING" id="1429043.X474_11980"/>
<comment type="caution">
    <text evidence="1">The sequence shown here is derived from an EMBL/GenBank/DDBJ whole genome shotgun (WGS) entry which is preliminary data.</text>
</comment>
<organism evidence="1 2">
    <name type="scientific">Dethiosulfatarculus sandiegensis</name>
    <dbReference type="NCBI Taxonomy" id="1429043"/>
    <lineage>
        <taxon>Bacteria</taxon>
        <taxon>Pseudomonadati</taxon>
        <taxon>Thermodesulfobacteriota</taxon>
        <taxon>Desulfarculia</taxon>
        <taxon>Desulfarculales</taxon>
        <taxon>Desulfarculaceae</taxon>
        <taxon>Dethiosulfatarculus</taxon>
    </lineage>
</organism>
<protein>
    <submittedName>
        <fullName evidence="1">Uncharacterized protein</fullName>
    </submittedName>
</protein>
<accession>A0A0D2JWD5</accession>
<proteinExistence type="predicted"/>
<dbReference type="Proteomes" id="UP000032233">
    <property type="component" value="Unassembled WGS sequence"/>
</dbReference>
<gene>
    <name evidence="1" type="ORF">X474_11980</name>
</gene>
<sequence>MKDQKTAVVRENKPVSIFKKTADFMGRACPTQGL</sequence>
<evidence type="ECO:0000313" key="2">
    <source>
        <dbReference type="Proteomes" id="UP000032233"/>
    </source>
</evidence>